<dbReference type="Proteomes" id="UP000006690">
    <property type="component" value="Chromosome"/>
</dbReference>
<dbReference type="HOGENOM" id="CLU_1342182_0_0_6"/>
<accession>A0A0H3L092</accession>
<dbReference type="EMBL" id="AP012032">
    <property type="protein sequence ID" value="BAK11305.1"/>
    <property type="molecule type" value="Genomic_DNA"/>
</dbReference>
<evidence type="ECO:0000313" key="1">
    <source>
        <dbReference type="EMBL" id="BAK11305.1"/>
    </source>
</evidence>
<protein>
    <submittedName>
        <fullName evidence="1">Uncharacterized protein</fullName>
    </submittedName>
</protein>
<sequence length="204" mass="21429">MLTGIMTDAYSLNPSLKKSAVTMLTRFDTMSGRLDVSAIKPAAITNASVAPGLKPSANSMAMTTGVRISAAPSFANKAATAAPSRTLYVNSSLPLPPPHRETCRAAHSKKPDSSSSRLMIITAINVAVAFQTICQTAVISPKCTTPVSRASAAPITALQPILSPFGCQITSTSVRTNIAPARNILFPFNTKSGKQDVRQPCKQI</sequence>
<reference evidence="2" key="1">
    <citation type="journal article" date="2012" name="Appl. Microbiol. Biotechnol.">
        <title>The complete genome sequence of Pantoea ananatis AJ13355, an organism with great biotechnological potential.</title>
        <authorList>
            <person name="Hara Y."/>
            <person name="Kadotani N."/>
            <person name="Izui H."/>
            <person name="Katashkina J.I."/>
            <person name="Kuvaeva T.M."/>
            <person name="Andreeva I.G."/>
            <person name="Golubeva L.I."/>
            <person name="Malko D.B."/>
            <person name="Makeev V.J."/>
            <person name="Mashko S.V."/>
            <person name="Kozlov Y.I."/>
        </authorList>
    </citation>
    <scope>NUCLEOTIDE SEQUENCE [LARGE SCALE GENOMIC DNA]</scope>
    <source>
        <strain evidence="2">AJ13355</strain>
    </source>
</reference>
<organism evidence="1 2">
    <name type="scientific">Pantoea ananatis (strain AJ13355)</name>
    <dbReference type="NCBI Taxonomy" id="932677"/>
    <lineage>
        <taxon>Bacteria</taxon>
        <taxon>Pseudomonadati</taxon>
        <taxon>Pseudomonadota</taxon>
        <taxon>Gammaproteobacteria</taxon>
        <taxon>Enterobacterales</taxon>
        <taxon>Erwiniaceae</taxon>
        <taxon>Pantoea</taxon>
    </lineage>
</organism>
<dbReference type="KEGG" id="paj:PAJ_1225"/>
<name>A0A0H3L092_PANAA</name>
<gene>
    <name evidence="1" type="ordered locus">PAJ_1225</name>
</gene>
<proteinExistence type="predicted"/>
<evidence type="ECO:0000313" key="2">
    <source>
        <dbReference type="Proteomes" id="UP000006690"/>
    </source>
</evidence>
<dbReference type="AlphaFoldDB" id="A0A0H3L092"/>